<protein>
    <submittedName>
        <fullName evidence="1">Uncharacterized protein</fullName>
    </submittedName>
</protein>
<sequence>MSGNHGSAAIYEDQDQVNYGRASVANEEKHHTTKAEGYRPKDQNKAMNKMLEEDINDQIAERYKNDPTYRATMHGNEPSRGAKVDAEIQREEEELLRKKKEKTDESLASSMWRWNRLSSASFSPADATAGGNCFGSPLRKQGKRACVGGLVNGDALGLAGLPLPVLLDIL</sequence>
<dbReference type="Proteomes" id="UP001497700">
    <property type="component" value="Unassembled WGS sequence"/>
</dbReference>
<evidence type="ECO:0000313" key="2">
    <source>
        <dbReference type="Proteomes" id="UP001497700"/>
    </source>
</evidence>
<proteinExistence type="predicted"/>
<gene>
    <name evidence="1" type="ORF">F4820DRAFT_448645</name>
</gene>
<evidence type="ECO:0000313" key="1">
    <source>
        <dbReference type="EMBL" id="KAI4864762.1"/>
    </source>
</evidence>
<accession>A0ACB9YZW2</accession>
<keyword evidence="2" id="KW-1185">Reference proteome</keyword>
<dbReference type="EMBL" id="MU393481">
    <property type="protein sequence ID" value="KAI4864762.1"/>
    <property type="molecule type" value="Genomic_DNA"/>
</dbReference>
<comment type="caution">
    <text evidence="1">The sequence shown here is derived from an EMBL/GenBank/DDBJ whole genome shotgun (WGS) entry which is preliminary data.</text>
</comment>
<reference evidence="1 2" key="1">
    <citation type="journal article" date="2022" name="New Phytol.">
        <title>Ecological generalism drives hyperdiversity of secondary metabolite gene clusters in xylarialean endophytes.</title>
        <authorList>
            <person name="Franco M.E.E."/>
            <person name="Wisecaver J.H."/>
            <person name="Arnold A.E."/>
            <person name="Ju Y.M."/>
            <person name="Slot J.C."/>
            <person name="Ahrendt S."/>
            <person name="Moore L.P."/>
            <person name="Eastman K.E."/>
            <person name="Scott K."/>
            <person name="Konkel Z."/>
            <person name="Mondo S.J."/>
            <person name="Kuo A."/>
            <person name="Hayes R.D."/>
            <person name="Haridas S."/>
            <person name="Andreopoulos B."/>
            <person name="Riley R."/>
            <person name="LaButti K."/>
            <person name="Pangilinan J."/>
            <person name="Lipzen A."/>
            <person name="Amirebrahimi M."/>
            <person name="Yan J."/>
            <person name="Adam C."/>
            <person name="Keymanesh K."/>
            <person name="Ng V."/>
            <person name="Louie K."/>
            <person name="Northen T."/>
            <person name="Drula E."/>
            <person name="Henrissat B."/>
            <person name="Hsieh H.M."/>
            <person name="Youens-Clark K."/>
            <person name="Lutzoni F."/>
            <person name="Miadlikowska J."/>
            <person name="Eastwood D.C."/>
            <person name="Hamelin R.C."/>
            <person name="Grigoriev I.V."/>
            <person name="U'Ren J.M."/>
        </authorList>
    </citation>
    <scope>NUCLEOTIDE SEQUENCE [LARGE SCALE GENOMIC DNA]</scope>
    <source>
        <strain evidence="1 2">CBS 119005</strain>
    </source>
</reference>
<organism evidence="1 2">
    <name type="scientific">Hypoxylon rubiginosum</name>
    <dbReference type="NCBI Taxonomy" id="110542"/>
    <lineage>
        <taxon>Eukaryota</taxon>
        <taxon>Fungi</taxon>
        <taxon>Dikarya</taxon>
        <taxon>Ascomycota</taxon>
        <taxon>Pezizomycotina</taxon>
        <taxon>Sordariomycetes</taxon>
        <taxon>Xylariomycetidae</taxon>
        <taxon>Xylariales</taxon>
        <taxon>Hypoxylaceae</taxon>
        <taxon>Hypoxylon</taxon>
    </lineage>
</organism>
<name>A0ACB9YZW2_9PEZI</name>